<sequence>MKGLPLPPLSTSCFNPIPRRNKCSPICGVRNWEDQQGDVGIHKNCRTDAQLRIALPNECTKESIVT</sequence>
<evidence type="ECO:0000313" key="4">
    <source>
        <dbReference type="Proteomes" id="UP000078555"/>
    </source>
</evidence>
<dbReference type="EMBL" id="FLRE01000068">
    <property type="protein sequence ID" value="SBT33960.1"/>
    <property type="molecule type" value="Genomic_DNA"/>
</dbReference>
<dbReference type="AlphaFoldDB" id="A0A1A8YQR4"/>
<evidence type="ECO:0000313" key="3">
    <source>
        <dbReference type="Proteomes" id="UP000078550"/>
    </source>
</evidence>
<dbReference type="Proteomes" id="UP000078550">
    <property type="component" value="Unassembled WGS sequence"/>
</dbReference>
<accession>A0A1A8YQR4</accession>
<gene>
    <name evidence="1" type="ORF">POVWA1_017610</name>
    <name evidence="2" type="ORF">POVWA2_017490</name>
</gene>
<proteinExistence type="predicted"/>
<keyword evidence="4" id="KW-1185">Reference proteome</keyword>
<protein>
    <submittedName>
        <fullName evidence="2">Uncharacterized protein</fullName>
    </submittedName>
</protein>
<reference evidence="2" key="1">
    <citation type="submission" date="2016-05" db="EMBL/GenBank/DDBJ databases">
        <authorList>
            <person name="Lavstsen T."/>
            <person name="Jespersen J.S."/>
        </authorList>
    </citation>
    <scope>NUCLEOTIDE SEQUENCE [LARGE SCALE GENOMIC DNA]</scope>
</reference>
<dbReference type="Proteomes" id="UP000078555">
    <property type="component" value="Unassembled WGS sequence"/>
</dbReference>
<evidence type="ECO:0000313" key="1">
    <source>
        <dbReference type="EMBL" id="SBT33523.1"/>
    </source>
</evidence>
<dbReference type="EMBL" id="FLRD01000057">
    <property type="protein sequence ID" value="SBT33523.1"/>
    <property type="molecule type" value="Genomic_DNA"/>
</dbReference>
<name>A0A1A8YQR4_PLAOA</name>
<reference evidence="3 4" key="2">
    <citation type="submission" date="2016-05" db="EMBL/GenBank/DDBJ databases">
        <authorList>
            <person name="Naeem Raeece"/>
        </authorList>
    </citation>
    <scope>NUCLEOTIDE SEQUENCE [LARGE SCALE GENOMIC DNA]</scope>
</reference>
<organism evidence="2 3">
    <name type="scientific">Plasmodium ovale wallikeri</name>
    <dbReference type="NCBI Taxonomy" id="864142"/>
    <lineage>
        <taxon>Eukaryota</taxon>
        <taxon>Sar</taxon>
        <taxon>Alveolata</taxon>
        <taxon>Apicomplexa</taxon>
        <taxon>Aconoidasida</taxon>
        <taxon>Haemosporida</taxon>
        <taxon>Plasmodiidae</taxon>
        <taxon>Plasmodium</taxon>
        <taxon>Plasmodium (Plasmodium)</taxon>
    </lineage>
</organism>
<evidence type="ECO:0000313" key="2">
    <source>
        <dbReference type="EMBL" id="SBT33960.1"/>
    </source>
</evidence>